<dbReference type="RefSeq" id="WP_184568394.1">
    <property type="nucleotide sequence ID" value="NZ_JACIEI010000040.1"/>
</dbReference>
<dbReference type="EMBL" id="JACIEI010000040">
    <property type="protein sequence ID" value="MBB3996173.1"/>
    <property type="molecule type" value="Genomic_DNA"/>
</dbReference>
<organism evidence="2 3">
    <name type="scientific">Sulfitobacter undariae</name>
    <dbReference type="NCBI Taxonomy" id="1563671"/>
    <lineage>
        <taxon>Bacteria</taxon>
        <taxon>Pseudomonadati</taxon>
        <taxon>Pseudomonadota</taxon>
        <taxon>Alphaproteobacteria</taxon>
        <taxon>Rhodobacterales</taxon>
        <taxon>Roseobacteraceae</taxon>
        <taxon>Sulfitobacter</taxon>
    </lineage>
</organism>
<dbReference type="Proteomes" id="UP000530268">
    <property type="component" value="Unassembled WGS sequence"/>
</dbReference>
<evidence type="ECO:0000313" key="3">
    <source>
        <dbReference type="Proteomes" id="UP000530268"/>
    </source>
</evidence>
<keyword evidence="3" id="KW-1185">Reference proteome</keyword>
<name>A0A7W6E7K5_9RHOB</name>
<evidence type="ECO:0000256" key="1">
    <source>
        <dbReference type="SAM" id="Phobius"/>
    </source>
</evidence>
<gene>
    <name evidence="2" type="ORF">GGR95_003846</name>
</gene>
<dbReference type="AlphaFoldDB" id="A0A7W6E7K5"/>
<comment type="caution">
    <text evidence="2">The sequence shown here is derived from an EMBL/GenBank/DDBJ whole genome shotgun (WGS) entry which is preliminary data.</text>
</comment>
<accession>A0A7W6E7K5</accession>
<keyword evidence="1" id="KW-0812">Transmembrane</keyword>
<reference evidence="2 3" key="1">
    <citation type="submission" date="2020-08" db="EMBL/GenBank/DDBJ databases">
        <title>Genomic Encyclopedia of Type Strains, Phase IV (KMG-IV): sequencing the most valuable type-strain genomes for metagenomic binning, comparative biology and taxonomic classification.</title>
        <authorList>
            <person name="Goeker M."/>
        </authorList>
    </citation>
    <scope>NUCLEOTIDE SEQUENCE [LARGE SCALE GENOMIC DNA]</scope>
    <source>
        <strain evidence="2 3">DSM 102234</strain>
    </source>
</reference>
<keyword evidence="1" id="KW-0472">Membrane</keyword>
<keyword evidence="1" id="KW-1133">Transmembrane helix</keyword>
<sequence length="54" mass="6005">MKQNDRIITSLDRIADRLARLEKTAGTVWDIRLAMVLSNIGLTALAALILWAVL</sequence>
<evidence type="ECO:0000313" key="2">
    <source>
        <dbReference type="EMBL" id="MBB3996173.1"/>
    </source>
</evidence>
<protein>
    <submittedName>
        <fullName evidence="2">Uncharacterized protein</fullName>
    </submittedName>
</protein>
<proteinExistence type="predicted"/>
<feature type="transmembrane region" description="Helical" evidence="1">
    <location>
        <begin position="33"/>
        <end position="53"/>
    </location>
</feature>